<dbReference type="Proteomes" id="UP000077428">
    <property type="component" value="Unassembled WGS sequence"/>
</dbReference>
<keyword evidence="1" id="KW-0812">Transmembrane</keyword>
<accession>A0A165ZKS9</accession>
<dbReference type="STRING" id="66851.MBORA_16830"/>
<feature type="transmembrane region" description="Helical" evidence="1">
    <location>
        <begin position="20"/>
        <end position="41"/>
    </location>
</feature>
<dbReference type="AlphaFoldDB" id="A0A165ZKS9"/>
<evidence type="ECO:0000313" key="2">
    <source>
        <dbReference type="EMBL" id="KZX10846.1"/>
    </source>
</evidence>
<name>A0A165ZKS9_METOA</name>
<keyword evidence="1" id="KW-1133">Transmembrane helix</keyword>
<reference evidence="3" key="1">
    <citation type="journal article" date="2016" name="Genome Announc.">
        <title>Draft Genome Sequences of Methanobrevibacter curvatus DSM11111, Methanobrevibacter cuticularis DSM11139, Methanobrevibacter filiformis DSM11501, and Methanobrevibacter oralis DSM7256.</title>
        <authorList>
            <person name="Poehlein A."/>
            <person name="Seedorf H."/>
        </authorList>
    </citation>
    <scope>NUCLEOTIDE SEQUENCE [LARGE SCALE GENOMIC DNA]</scope>
    <source>
        <strain evidence="3">DSM 7256 / JCM 30027 / ZR</strain>
    </source>
</reference>
<evidence type="ECO:0000256" key="1">
    <source>
        <dbReference type="SAM" id="Phobius"/>
    </source>
</evidence>
<evidence type="ECO:0000313" key="3">
    <source>
        <dbReference type="Proteomes" id="UP000077428"/>
    </source>
</evidence>
<dbReference type="InterPro" id="IPR007166">
    <property type="entry name" value="Class3_signal_pept_motif"/>
</dbReference>
<proteinExistence type="predicted"/>
<dbReference type="PATRIC" id="fig|66851.6.peg.1836"/>
<keyword evidence="1" id="KW-0472">Membrane</keyword>
<protein>
    <submittedName>
        <fullName evidence="2">Class III signal peptide</fullName>
    </submittedName>
</protein>
<keyword evidence="3" id="KW-1185">Reference proteome</keyword>
<dbReference type="EMBL" id="LWMU01000103">
    <property type="protein sequence ID" value="KZX10846.1"/>
    <property type="molecule type" value="Genomic_DNA"/>
</dbReference>
<gene>
    <name evidence="2" type="ORF">MBORA_16830</name>
</gene>
<dbReference type="Pfam" id="PF04021">
    <property type="entry name" value="Class_IIIsignal"/>
    <property type="match status" value="1"/>
</dbReference>
<organism evidence="2 3">
    <name type="scientific">Methanobrevibacter oralis</name>
    <dbReference type="NCBI Taxonomy" id="66851"/>
    <lineage>
        <taxon>Archaea</taxon>
        <taxon>Methanobacteriati</taxon>
        <taxon>Methanobacteriota</taxon>
        <taxon>Methanomada group</taxon>
        <taxon>Methanobacteria</taxon>
        <taxon>Methanobacteriales</taxon>
        <taxon>Methanobacteriaceae</taxon>
        <taxon>Methanobrevibacter</taxon>
    </lineage>
</organism>
<comment type="caution">
    <text evidence="2">The sequence shown here is derived from an EMBL/GenBank/DDBJ whole genome shotgun (WGS) entry which is preliminary data.</text>
</comment>
<sequence length="72" mass="8021">MGENMKILKTIITEKSGQGAAEYILLFGGVLVIALFALTIYRSYMETSDTSLKAKDDIIDVRNTILDNRTHV</sequence>